<evidence type="ECO:0000313" key="1">
    <source>
        <dbReference type="EMBL" id="GGP78685.1"/>
    </source>
</evidence>
<accession>A0A918ASS8</accession>
<reference evidence="1" key="1">
    <citation type="journal article" date="2014" name="Int. J. Syst. Evol. Microbiol.">
        <title>Complete genome sequence of Corynebacterium casei LMG S-19264T (=DSM 44701T), isolated from a smear-ripened cheese.</title>
        <authorList>
            <consortium name="US DOE Joint Genome Institute (JGI-PGF)"/>
            <person name="Walter F."/>
            <person name="Albersmeier A."/>
            <person name="Kalinowski J."/>
            <person name="Ruckert C."/>
        </authorList>
    </citation>
    <scope>NUCLEOTIDE SEQUENCE</scope>
    <source>
        <strain evidence="1">JCM 3313</strain>
    </source>
</reference>
<gene>
    <name evidence="1" type="ORF">GCM10010185_60630</name>
</gene>
<reference evidence="1" key="2">
    <citation type="submission" date="2020-09" db="EMBL/GenBank/DDBJ databases">
        <authorList>
            <person name="Sun Q."/>
            <person name="Ohkuma M."/>
        </authorList>
    </citation>
    <scope>NUCLEOTIDE SEQUENCE</scope>
    <source>
        <strain evidence="1">JCM 3313</strain>
    </source>
</reference>
<dbReference type="AlphaFoldDB" id="A0A918ASS8"/>
<dbReference type="EMBL" id="BMRG01000018">
    <property type="protein sequence ID" value="GGP78685.1"/>
    <property type="molecule type" value="Genomic_DNA"/>
</dbReference>
<dbReference type="Proteomes" id="UP000639606">
    <property type="component" value="Unassembled WGS sequence"/>
</dbReference>
<keyword evidence="2" id="KW-1185">Reference proteome</keyword>
<comment type="caution">
    <text evidence="1">The sequence shown here is derived from an EMBL/GenBank/DDBJ whole genome shotgun (WGS) entry which is preliminary data.</text>
</comment>
<proteinExistence type="predicted"/>
<name>A0A918ASS8_9PSEU</name>
<protein>
    <submittedName>
        <fullName evidence="1">Uncharacterized protein</fullName>
    </submittedName>
</protein>
<organism evidence="1 2">
    <name type="scientific">Saccharothrix coeruleofusca</name>
    <dbReference type="NCBI Taxonomy" id="33919"/>
    <lineage>
        <taxon>Bacteria</taxon>
        <taxon>Bacillati</taxon>
        <taxon>Actinomycetota</taxon>
        <taxon>Actinomycetes</taxon>
        <taxon>Pseudonocardiales</taxon>
        <taxon>Pseudonocardiaceae</taxon>
        <taxon>Saccharothrix</taxon>
    </lineage>
</organism>
<sequence>MAGVAAELFDCVLVNLAVLADLHHGPGAHRALGGPLRFRPRRVDGLPTVEPTTSHRLDAARTHLGVAAEELPGDTDLTDDPRGVLYVLADAHELPWVPYYQRQHMEHSFLVHVDNGVPVVLDAYHNDTPWGAARPVRLPLPVDALRGLAVRVFRTWPREPSGPSPDRVLAANAEHFRSAETRAAVESYTLAYRHHPDQLAAVTALALETWLLARSHALHARWLDDHRPEGAARAAEDARRWSDLAERAYIALRRLQRGRQAPPGLHDRLAELLRADTTGSLWEAQWTSTASKSS</sequence>
<evidence type="ECO:0000313" key="2">
    <source>
        <dbReference type="Proteomes" id="UP000639606"/>
    </source>
</evidence>